<dbReference type="AlphaFoldDB" id="M1GPG8"/>
<proteinExistence type="predicted"/>
<dbReference type="EMBL" id="KC285587">
    <property type="protein sequence ID" value="AGE14650.1"/>
    <property type="molecule type" value="Genomic_DNA"/>
</dbReference>
<dbReference type="RefSeq" id="YP_007475436.1">
    <property type="nucleotide sequence ID" value="NC_020354.1"/>
</dbReference>
<dbReference type="InterPro" id="IPR027434">
    <property type="entry name" value="Homing_endonucl"/>
</dbReference>
<geneLocation type="mitochondrion" evidence="3"/>
<gene>
    <name evidence="3" type="primary">orf224</name>
</gene>
<dbReference type="InterPro" id="IPR004860">
    <property type="entry name" value="LAGLIDADG_dom"/>
</dbReference>
<dbReference type="GO" id="GO:0005739">
    <property type="term" value="C:mitochondrion"/>
    <property type="evidence" value="ECO:0007669"/>
    <property type="project" value="UniProtKB-ARBA"/>
</dbReference>
<evidence type="ECO:0000256" key="1">
    <source>
        <dbReference type="ARBA" id="ARBA00002670"/>
    </source>
</evidence>
<dbReference type="GO" id="GO:0004519">
    <property type="term" value="F:endonuclease activity"/>
    <property type="evidence" value="ECO:0007669"/>
    <property type="project" value="InterPro"/>
</dbReference>
<accession>M1GPG8</accession>
<evidence type="ECO:0000313" key="3">
    <source>
        <dbReference type="EMBL" id="AGE14650.1"/>
    </source>
</evidence>
<dbReference type="Pfam" id="PF00961">
    <property type="entry name" value="LAGLIDADG_1"/>
    <property type="match status" value="1"/>
</dbReference>
<dbReference type="SUPFAM" id="SSF55608">
    <property type="entry name" value="Homing endonucleases"/>
    <property type="match status" value="2"/>
</dbReference>
<dbReference type="PANTHER" id="PTHR36181">
    <property type="entry name" value="INTRON-ENCODED ENDONUCLEASE AI3-RELATED"/>
    <property type="match status" value="1"/>
</dbReference>
<comment type="function">
    <text evidence="1">Mitochondrial DNA endonuclease involved in intron homing.</text>
</comment>
<dbReference type="InterPro" id="IPR051289">
    <property type="entry name" value="LAGLIDADG_Endonuclease"/>
</dbReference>
<reference evidence="3" key="1">
    <citation type="submission" date="2012-12" db="EMBL/GenBank/DDBJ databases">
        <authorList>
            <person name="Lang B.F."/>
        </authorList>
    </citation>
    <scope>NUCLEOTIDE SEQUENCE</scope>
</reference>
<name>M1GPG8_9BASI</name>
<sequence>MKNINKKWLAWFIGFVDAEGNFQVFPIARKNVKGIITHYGVGYHFHLGLSLRDIELLKNIMHTLDNKGKINVYPEKDEAHYVISRREEVIYFIFMIMNQYPLLTLHQASRFNKILSGLTEEVKRFETLEEFHEYFNNKELLESPSIKELDQEFINRWIVGFINGEGCFAKGSGATKAAFKIGHTDKVVFEMIRERLATSPKILQLRNVSIIRKFSHMKLTHVEI</sequence>
<protein>
    <recommendedName>
        <fullName evidence="2">Homing endonuclease LAGLIDADG domain-containing protein</fullName>
    </recommendedName>
</protein>
<dbReference type="GeneID" id="14658539"/>
<organism evidence="3">
    <name type="scientific">Microbotryum cf. violaceum BFL-2013</name>
    <dbReference type="NCBI Taxonomy" id="1288119"/>
    <lineage>
        <taxon>Eukaryota</taxon>
        <taxon>Fungi</taxon>
        <taxon>Dikarya</taxon>
        <taxon>Basidiomycota</taxon>
        <taxon>Pucciniomycotina</taxon>
        <taxon>Microbotryomycetes</taxon>
        <taxon>Microbotryales</taxon>
        <taxon>Microbotryaceae</taxon>
        <taxon>Microbotryum</taxon>
    </lineage>
</organism>
<dbReference type="PANTHER" id="PTHR36181:SF4">
    <property type="entry name" value="LAGLIDADG ENDONUCLEASE"/>
    <property type="match status" value="1"/>
</dbReference>
<dbReference type="Gene3D" id="3.10.28.10">
    <property type="entry name" value="Homing endonucleases"/>
    <property type="match status" value="2"/>
</dbReference>
<keyword evidence="3" id="KW-0496">Mitochondrion</keyword>
<feature type="domain" description="Homing endonuclease LAGLIDADG" evidence="2">
    <location>
        <begin position="13"/>
        <end position="106"/>
    </location>
</feature>
<evidence type="ECO:0000259" key="2">
    <source>
        <dbReference type="Pfam" id="PF00961"/>
    </source>
</evidence>